<comment type="caution">
    <text evidence="2">The sequence shown here is derived from an EMBL/GenBank/DDBJ whole genome shotgun (WGS) entry which is preliminary data.</text>
</comment>
<organism evidence="2 3">
    <name type="scientific">Alloalcanivorax gelatiniphagus</name>
    <dbReference type="NCBI Taxonomy" id="1194167"/>
    <lineage>
        <taxon>Bacteria</taxon>
        <taxon>Pseudomonadati</taxon>
        <taxon>Pseudomonadota</taxon>
        <taxon>Gammaproteobacteria</taxon>
        <taxon>Oceanospirillales</taxon>
        <taxon>Alcanivoracaceae</taxon>
        <taxon>Alloalcanivorax</taxon>
    </lineage>
</organism>
<gene>
    <name evidence="2" type="ORF">FGS76_19305</name>
</gene>
<dbReference type="InterPro" id="IPR016516">
    <property type="entry name" value="UCP07580"/>
</dbReference>
<feature type="transmembrane region" description="Helical" evidence="1">
    <location>
        <begin position="186"/>
        <end position="208"/>
    </location>
</feature>
<dbReference type="Proteomes" id="UP000739180">
    <property type="component" value="Unassembled WGS sequence"/>
</dbReference>
<keyword evidence="1" id="KW-0472">Membrane</keyword>
<dbReference type="PANTHER" id="PTHR39456">
    <property type="entry name" value="METAL-DEPENDENT HYDROLASE"/>
    <property type="match status" value="1"/>
</dbReference>
<dbReference type="EMBL" id="VCQT01000046">
    <property type="protein sequence ID" value="TMW10670.1"/>
    <property type="molecule type" value="Genomic_DNA"/>
</dbReference>
<dbReference type="PANTHER" id="PTHR39456:SF1">
    <property type="entry name" value="METAL-DEPENDENT HYDROLASE"/>
    <property type="match status" value="1"/>
</dbReference>
<reference evidence="2 3" key="1">
    <citation type="submission" date="2019-05" db="EMBL/GenBank/DDBJ databases">
        <title>Genome of Alcanivorax gelatiniphagus, an oil degrading marine bacteria.</title>
        <authorList>
            <person name="Kwon K.K."/>
        </authorList>
    </citation>
    <scope>NUCLEOTIDE SEQUENCE [LARGE SCALE GENOMIC DNA]</scope>
    <source>
        <strain evidence="2 3">MEBiC 08158</strain>
    </source>
</reference>
<dbReference type="PIRSF" id="PIRSF007580">
    <property type="entry name" value="UCP07580"/>
    <property type="match status" value="1"/>
</dbReference>
<keyword evidence="1" id="KW-1133">Transmembrane helix</keyword>
<keyword evidence="3" id="KW-1185">Reference proteome</keyword>
<sequence>MMSAISIQPRKVDFDVSSVPRHWNGGDPVVTRFFDALSVHFPEGERFFIQSVRHFQDQVTDQRLREDIRHFIRQEGQHGIVHDRFNDVMEAQGIDVDQITRNLRRFIRTTQKYMPEKYQLAMTAAFEHFTATLGEAMLKDETDMFRDADPVMRAMFLWHGVEEVEHKAVAYDVYRTAAGGGYLTRASALVVAMLMVHLVVGPVFVNMLRLDGAMRRPTVVLRGLNRLYGRRGILTRMLPEFVAWFRPGFHPWETGMPEKVAAWLKEYGEHGDPMRASAAVYETEPVSEAA</sequence>
<evidence type="ECO:0000256" key="1">
    <source>
        <dbReference type="SAM" id="Phobius"/>
    </source>
</evidence>
<name>A0ABY2XGC5_9GAMM</name>
<evidence type="ECO:0000313" key="2">
    <source>
        <dbReference type="EMBL" id="TMW10670.1"/>
    </source>
</evidence>
<proteinExistence type="predicted"/>
<dbReference type="Pfam" id="PF10118">
    <property type="entry name" value="Metal_hydrol"/>
    <property type="match status" value="1"/>
</dbReference>
<protein>
    <submittedName>
        <fullName evidence="2">Metal-dependent hydrolase</fullName>
    </submittedName>
</protein>
<evidence type="ECO:0000313" key="3">
    <source>
        <dbReference type="Proteomes" id="UP000739180"/>
    </source>
</evidence>
<accession>A0ABY2XGC5</accession>
<keyword evidence="2" id="KW-0378">Hydrolase</keyword>
<keyword evidence="1" id="KW-0812">Transmembrane</keyword>
<dbReference type="GO" id="GO:0016787">
    <property type="term" value="F:hydrolase activity"/>
    <property type="evidence" value="ECO:0007669"/>
    <property type="project" value="UniProtKB-KW"/>
</dbReference>